<dbReference type="AlphaFoldDB" id="X0V6F8"/>
<dbReference type="PANTHER" id="PTHR24220:SF689">
    <property type="entry name" value="LIPOPROTEIN-RELEASING SYSTEM ATP-BINDING PROTEIN LOLD"/>
    <property type="match status" value="1"/>
</dbReference>
<dbReference type="InterPro" id="IPR015854">
    <property type="entry name" value="ABC_transpr_LolD-like"/>
</dbReference>
<evidence type="ECO:0008006" key="3">
    <source>
        <dbReference type="Google" id="ProtNLM"/>
    </source>
</evidence>
<accession>X0V6F8</accession>
<feature type="non-terminal residue" evidence="2">
    <location>
        <position position="1"/>
    </location>
</feature>
<dbReference type="SUPFAM" id="SSF52540">
    <property type="entry name" value="P-loop containing nucleoside triphosphate hydrolases"/>
    <property type="match status" value="1"/>
</dbReference>
<comment type="caution">
    <text evidence="2">The sequence shown here is derived from an EMBL/GenBank/DDBJ whole genome shotgun (WGS) entry which is preliminary data.</text>
</comment>
<dbReference type="Gene3D" id="3.40.50.300">
    <property type="entry name" value="P-loop containing nucleotide triphosphate hydrolases"/>
    <property type="match status" value="1"/>
</dbReference>
<dbReference type="GO" id="GO:0044874">
    <property type="term" value="P:lipoprotein localization to outer membrane"/>
    <property type="evidence" value="ECO:0007669"/>
    <property type="project" value="TreeGrafter"/>
</dbReference>
<comment type="similarity">
    <text evidence="1">Belongs to the ABC transporter superfamily.</text>
</comment>
<dbReference type="GO" id="GO:0089705">
    <property type="term" value="P:protein localization to outer membrane"/>
    <property type="evidence" value="ECO:0007669"/>
    <property type="project" value="TreeGrafter"/>
</dbReference>
<protein>
    <recommendedName>
        <fullName evidence="3">ABC transporter domain-containing protein</fullName>
    </recommendedName>
</protein>
<sequence length="77" mass="8511">ALVTNPRLVLADEPTANLDSKTAFMVIDIMRQMKEEFGVTFIFSTHDPKIVSEVDAVYTLQDGMLVGKSQEEGGRHA</sequence>
<gene>
    <name evidence="2" type="ORF">S01H1_33949</name>
</gene>
<dbReference type="GO" id="GO:0005886">
    <property type="term" value="C:plasma membrane"/>
    <property type="evidence" value="ECO:0007669"/>
    <property type="project" value="TreeGrafter"/>
</dbReference>
<dbReference type="EMBL" id="BARS01021106">
    <property type="protein sequence ID" value="GAG13695.1"/>
    <property type="molecule type" value="Genomic_DNA"/>
</dbReference>
<reference evidence="2" key="1">
    <citation type="journal article" date="2014" name="Front. Microbiol.">
        <title>High frequency of phylogenetically diverse reductive dehalogenase-homologous genes in deep subseafloor sedimentary metagenomes.</title>
        <authorList>
            <person name="Kawai M."/>
            <person name="Futagami T."/>
            <person name="Toyoda A."/>
            <person name="Takaki Y."/>
            <person name="Nishi S."/>
            <person name="Hori S."/>
            <person name="Arai W."/>
            <person name="Tsubouchi T."/>
            <person name="Morono Y."/>
            <person name="Uchiyama I."/>
            <person name="Ito T."/>
            <person name="Fujiyama A."/>
            <person name="Inagaki F."/>
            <person name="Takami H."/>
        </authorList>
    </citation>
    <scope>NUCLEOTIDE SEQUENCE</scope>
    <source>
        <strain evidence="2">Expedition CK06-06</strain>
    </source>
</reference>
<dbReference type="GO" id="GO:0022857">
    <property type="term" value="F:transmembrane transporter activity"/>
    <property type="evidence" value="ECO:0007669"/>
    <property type="project" value="TreeGrafter"/>
</dbReference>
<organism evidence="2">
    <name type="scientific">marine sediment metagenome</name>
    <dbReference type="NCBI Taxonomy" id="412755"/>
    <lineage>
        <taxon>unclassified sequences</taxon>
        <taxon>metagenomes</taxon>
        <taxon>ecological metagenomes</taxon>
    </lineage>
</organism>
<proteinExistence type="inferred from homology"/>
<evidence type="ECO:0000256" key="1">
    <source>
        <dbReference type="ARBA" id="ARBA00005417"/>
    </source>
</evidence>
<evidence type="ECO:0000313" key="2">
    <source>
        <dbReference type="EMBL" id="GAG13695.1"/>
    </source>
</evidence>
<dbReference type="PANTHER" id="PTHR24220">
    <property type="entry name" value="IMPORT ATP-BINDING PROTEIN"/>
    <property type="match status" value="1"/>
</dbReference>
<dbReference type="InterPro" id="IPR027417">
    <property type="entry name" value="P-loop_NTPase"/>
</dbReference>
<name>X0V6F8_9ZZZZ</name>